<proteinExistence type="predicted"/>
<protein>
    <recommendedName>
        <fullName evidence="3">Reverse transcriptase domain-containing protein</fullName>
    </recommendedName>
</protein>
<keyword evidence="2" id="KW-1185">Reference proteome</keyword>
<feature type="non-terminal residue" evidence="1">
    <location>
        <position position="127"/>
    </location>
</feature>
<evidence type="ECO:0000313" key="2">
    <source>
        <dbReference type="Proteomes" id="UP000327493"/>
    </source>
</evidence>
<gene>
    <name evidence="1" type="ORF">FQN60_011070</name>
</gene>
<dbReference type="AlphaFoldDB" id="A0A5J5DR21"/>
<dbReference type="Proteomes" id="UP000327493">
    <property type="component" value="Chromosome 1"/>
</dbReference>
<reference evidence="1 2" key="1">
    <citation type="submission" date="2019-08" db="EMBL/GenBank/DDBJ databases">
        <title>A chromosome-level genome assembly, high-density linkage maps, and genome scans reveal the genomic architecture of hybrid incompatibilities underlying speciation via character displacement in darters (Percidae: Etheostominae).</title>
        <authorList>
            <person name="Moran R.L."/>
            <person name="Catchen J.M."/>
            <person name="Fuller R.C."/>
        </authorList>
    </citation>
    <scope>NUCLEOTIDE SEQUENCE [LARGE SCALE GENOMIC DNA]</scope>
    <source>
        <strain evidence="1">EspeVRDwgs_2016</strain>
        <tissue evidence="1">Muscle</tissue>
    </source>
</reference>
<accession>A0A5J5DR21</accession>
<sequence>MTQSNQVFFSGLDLPHLSSEHRRFLTDISIAEIVEAIAEFPNNKAPGPDGFTIEFYKCFSKELSPLLLRMFKHAVSVGQLPQTLYKANISLILKKGRNELDASSYRPVSLLPNETKLISKILANRLK</sequence>
<dbReference type="EMBL" id="VOFY01000001">
    <property type="protein sequence ID" value="KAA8595779.1"/>
    <property type="molecule type" value="Genomic_DNA"/>
</dbReference>
<evidence type="ECO:0000313" key="1">
    <source>
        <dbReference type="EMBL" id="KAA8595779.1"/>
    </source>
</evidence>
<dbReference type="PANTHER" id="PTHR19446">
    <property type="entry name" value="REVERSE TRANSCRIPTASES"/>
    <property type="match status" value="1"/>
</dbReference>
<name>A0A5J5DR21_9PERO</name>
<evidence type="ECO:0008006" key="3">
    <source>
        <dbReference type="Google" id="ProtNLM"/>
    </source>
</evidence>
<organism evidence="1 2">
    <name type="scientific">Etheostoma spectabile</name>
    <name type="common">orangethroat darter</name>
    <dbReference type="NCBI Taxonomy" id="54343"/>
    <lineage>
        <taxon>Eukaryota</taxon>
        <taxon>Metazoa</taxon>
        <taxon>Chordata</taxon>
        <taxon>Craniata</taxon>
        <taxon>Vertebrata</taxon>
        <taxon>Euteleostomi</taxon>
        <taxon>Actinopterygii</taxon>
        <taxon>Neopterygii</taxon>
        <taxon>Teleostei</taxon>
        <taxon>Neoteleostei</taxon>
        <taxon>Acanthomorphata</taxon>
        <taxon>Eupercaria</taxon>
        <taxon>Perciformes</taxon>
        <taxon>Percoidei</taxon>
        <taxon>Percidae</taxon>
        <taxon>Etheostomatinae</taxon>
        <taxon>Etheostoma</taxon>
    </lineage>
</organism>
<comment type="caution">
    <text evidence="1">The sequence shown here is derived from an EMBL/GenBank/DDBJ whole genome shotgun (WGS) entry which is preliminary data.</text>
</comment>